<dbReference type="InterPro" id="IPR051678">
    <property type="entry name" value="AGP_Transferase"/>
</dbReference>
<name>A0A9P9EJT6_9PLEO</name>
<dbReference type="EMBL" id="JAGMWT010000001">
    <property type="protein sequence ID" value="KAH7138404.1"/>
    <property type="molecule type" value="Genomic_DNA"/>
</dbReference>
<dbReference type="InterPro" id="IPR011009">
    <property type="entry name" value="Kinase-like_dom_sf"/>
</dbReference>
<comment type="caution">
    <text evidence="3">The sequence shown here is derived from an EMBL/GenBank/DDBJ whole genome shotgun (WGS) entry which is preliminary data.</text>
</comment>
<dbReference type="AlphaFoldDB" id="A0A9P9EJT6"/>
<dbReference type="PANTHER" id="PTHR21310:SF51">
    <property type="entry name" value="AMINOGLYCOSIDE PHOSPHOTRANSFERASE DOMAIN-CONTAINING PROTEIN"/>
    <property type="match status" value="1"/>
</dbReference>
<dbReference type="Gene3D" id="3.90.1200.10">
    <property type="match status" value="1"/>
</dbReference>
<feature type="region of interest" description="Disordered" evidence="1">
    <location>
        <begin position="1"/>
        <end position="20"/>
    </location>
</feature>
<dbReference type="SUPFAM" id="SSF56112">
    <property type="entry name" value="Protein kinase-like (PK-like)"/>
    <property type="match status" value="1"/>
</dbReference>
<evidence type="ECO:0000256" key="1">
    <source>
        <dbReference type="SAM" id="MobiDB-lite"/>
    </source>
</evidence>
<evidence type="ECO:0000313" key="3">
    <source>
        <dbReference type="EMBL" id="KAH7138404.1"/>
    </source>
</evidence>
<feature type="domain" description="Aminoglycoside phosphotransferase" evidence="2">
    <location>
        <begin position="57"/>
        <end position="318"/>
    </location>
</feature>
<keyword evidence="4" id="KW-1185">Reference proteome</keyword>
<evidence type="ECO:0000259" key="2">
    <source>
        <dbReference type="Pfam" id="PF01636"/>
    </source>
</evidence>
<protein>
    <recommendedName>
        <fullName evidence="2">Aminoglycoside phosphotransferase domain-containing protein</fullName>
    </recommendedName>
</protein>
<sequence>SDEAFNANPEPTKPRPRKDFETLSKIPDRAFKKLLVSHLNFEINEDKDCRILTRTKGASHLCVILSITLCGDFVIKVPARASTWRKEDAWNLRSEVGTMKFVRKETSIPVPRVYAWDDRNNNVIQAPYIIMEFIDNPGAHTLWFPTRKGGLGFTYKGCNEPSPALEAKRQTFLKSLASLMAQLSAIEFHKIGYLNFDDPKARPRVTHYYEDKDDVPTRVPAFSTSKKYWTHIAQYLHSNLMRSGKSYDLHRSYNTGMLLFLTQIFATPPLDTSKAHPFTYTETFTLTHTDLNLQNILVDASTGAIAGIIDWDRCGTKPRPIGPTSVPLFLQEDWLYWVDWDYFQSKPRLEYYRNCYAKYMMEATWSEKNGVGDGILTLKSAIYHAALEAL</sequence>
<organism evidence="3 4">
    <name type="scientific">Dendryphion nanum</name>
    <dbReference type="NCBI Taxonomy" id="256645"/>
    <lineage>
        <taxon>Eukaryota</taxon>
        <taxon>Fungi</taxon>
        <taxon>Dikarya</taxon>
        <taxon>Ascomycota</taxon>
        <taxon>Pezizomycotina</taxon>
        <taxon>Dothideomycetes</taxon>
        <taxon>Pleosporomycetidae</taxon>
        <taxon>Pleosporales</taxon>
        <taxon>Torulaceae</taxon>
        <taxon>Dendryphion</taxon>
    </lineage>
</organism>
<dbReference type="PANTHER" id="PTHR21310">
    <property type="entry name" value="AMINOGLYCOSIDE PHOSPHOTRANSFERASE-RELATED-RELATED"/>
    <property type="match status" value="1"/>
</dbReference>
<feature type="non-terminal residue" evidence="3">
    <location>
        <position position="390"/>
    </location>
</feature>
<proteinExistence type="predicted"/>
<reference evidence="3" key="1">
    <citation type="journal article" date="2021" name="Nat. Commun.">
        <title>Genetic determinants of endophytism in the Arabidopsis root mycobiome.</title>
        <authorList>
            <person name="Mesny F."/>
            <person name="Miyauchi S."/>
            <person name="Thiergart T."/>
            <person name="Pickel B."/>
            <person name="Atanasova L."/>
            <person name="Karlsson M."/>
            <person name="Huettel B."/>
            <person name="Barry K.W."/>
            <person name="Haridas S."/>
            <person name="Chen C."/>
            <person name="Bauer D."/>
            <person name="Andreopoulos W."/>
            <person name="Pangilinan J."/>
            <person name="LaButti K."/>
            <person name="Riley R."/>
            <person name="Lipzen A."/>
            <person name="Clum A."/>
            <person name="Drula E."/>
            <person name="Henrissat B."/>
            <person name="Kohler A."/>
            <person name="Grigoriev I.V."/>
            <person name="Martin F.M."/>
            <person name="Hacquard S."/>
        </authorList>
    </citation>
    <scope>NUCLEOTIDE SEQUENCE</scope>
    <source>
        <strain evidence="3">MPI-CAGE-CH-0243</strain>
    </source>
</reference>
<dbReference type="Pfam" id="PF01636">
    <property type="entry name" value="APH"/>
    <property type="match status" value="1"/>
</dbReference>
<dbReference type="OrthoDB" id="10003767at2759"/>
<dbReference type="Gene3D" id="3.30.200.20">
    <property type="entry name" value="Phosphorylase Kinase, domain 1"/>
    <property type="match status" value="1"/>
</dbReference>
<dbReference type="Proteomes" id="UP000700596">
    <property type="component" value="Unassembled WGS sequence"/>
</dbReference>
<gene>
    <name evidence="3" type="ORF">B0J11DRAFT_395196</name>
</gene>
<feature type="non-terminal residue" evidence="3">
    <location>
        <position position="1"/>
    </location>
</feature>
<dbReference type="InterPro" id="IPR002575">
    <property type="entry name" value="Aminoglycoside_PTrfase"/>
</dbReference>
<accession>A0A9P9EJT6</accession>
<evidence type="ECO:0000313" key="4">
    <source>
        <dbReference type="Proteomes" id="UP000700596"/>
    </source>
</evidence>